<dbReference type="Proteomes" id="UP000224130">
    <property type="component" value="Unassembled WGS sequence"/>
</dbReference>
<proteinExistence type="predicted"/>
<accession>A0A2A9ETA7</accession>
<name>A0A2A9ETA7_9MICO</name>
<feature type="region of interest" description="Disordered" evidence="1">
    <location>
        <begin position="1"/>
        <end position="57"/>
    </location>
</feature>
<evidence type="ECO:0000313" key="2">
    <source>
        <dbReference type="EMBL" id="PFG41771.1"/>
    </source>
</evidence>
<feature type="compositionally biased region" description="Polar residues" evidence="1">
    <location>
        <begin position="20"/>
        <end position="29"/>
    </location>
</feature>
<dbReference type="AlphaFoldDB" id="A0A2A9ETA7"/>
<gene>
    <name evidence="2" type="ORF">ATJ88_0414</name>
</gene>
<evidence type="ECO:0000313" key="3">
    <source>
        <dbReference type="Proteomes" id="UP000224130"/>
    </source>
</evidence>
<sequence>MTGHYRDGRRRYALSRRAGTVTSHVSTPPRSRKELRQMAQSSPTPLPRLPRSTTQGHQARHLLAVPDDVVVDEVEVLALSRFGQTRWDVVPADLPGADLPAGRIAGPGEPGVLRLSRHSHVIGPYAPQGDGFELGVPGGTAMVFDVVTPRERWDEPPYPGGGDRDGLARGFPRGLPNREEERVVRWLVAAARRLGGSVRLDVAGIFDPAELARRGAGSGVVLTPDPGASVDLTVWSDIWLDPQAAHRVLQAVHPRVVLATQGADYQGPPAGIAEKPLYPGEKMDPDLRRELHARADDYDIAALQAPVVLDGYGLTIDLGHDGFVTVEVNGEEVLPLLVKELPWASNGAICYRVVWDPPDLHEAQMEFPQPSLVVARKRAADLVGKVAAALHGAVGGEIADEAEFLLAPEDLG</sequence>
<evidence type="ECO:0000256" key="1">
    <source>
        <dbReference type="SAM" id="MobiDB-lite"/>
    </source>
</evidence>
<protein>
    <submittedName>
        <fullName evidence="2">Uncharacterized protein</fullName>
    </submittedName>
</protein>
<keyword evidence="3" id="KW-1185">Reference proteome</keyword>
<dbReference type="EMBL" id="PDJJ01000001">
    <property type="protein sequence ID" value="PFG41771.1"/>
    <property type="molecule type" value="Genomic_DNA"/>
</dbReference>
<comment type="caution">
    <text evidence="2">The sequence shown here is derived from an EMBL/GenBank/DDBJ whole genome shotgun (WGS) entry which is preliminary data.</text>
</comment>
<organism evidence="2 3">
    <name type="scientific">Isoptericola jiangsuensis</name>
    <dbReference type="NCBI Taxonomy" id="548579"/>
    <lineage>
        <taxon>Bacteria</taxon>
        <taxon>Bacillati</taxon>
        <taxon>Actinomycetota</taxon>
        <taxon>Actinomycetes</taxon>
        <taxon>Micrococcales</taxon>
        <taxon>Promicromonosporaceae</taxon>
        <taxon>Isoptericola</taxon>
    </lineage>
</organism>
<reference evidence="2 3" key="1">
    <citation type="submission" date="2017-10" db="EMBL/GenBank/DDBJ databases">
        <title>Sequencing the genomes of 1000 actinobacteria strains.</title>
        <authorList>
            <person name="Klenk H.-P."/>
        </authorList>
    </citation>
    <scope>NUCLEOTIDE SEQUENCE [LARGE SCALE GENOMIC DNA]</scope>
    <source>
        <strain evidence="2 3">DSM 21863</strain>
    </source>
</reference>